<evidence type="ECO:0000313" key="1">
    <source>
        <dbReference type="EMBL" id="TRM58683.1"/>
    </source>
</evidence>
<accession>A0A550C1L1</accession>
<evidence type="ECO:0000313" key="2">
    <source>
        <dbReference type="Proteomes" id="UP000320762"/>
    </source>
</evidence>
<dbReference type="AlphaFoldDB" id="A0A550C1L1"/>
<protein>
    <submittedName>
        <fullName evidence="1">Uncharacterized protein</fullName>
    </submittedName>
</protein>
<comment type="caution">
    <text evidence="1">The sequence shown here is derived from an EMBL/GenBank/DDBJ whole genome shotgun (WGS) entry which is preliminary data.</text>
</comment>
<dbReference type="OrthoDB" id="2828356at2759"/>
<reference evidence="1 2" key="1">
    <citation type="journal article" date="2019" name="New Phytol.">
        <title>Comparative genomics reveals unique wood-decay strategies and fruiting body development in the Schizophyllaceae.</title>
        <authorList>
            <person name="Almasi E."/>
            <person name="Sahu N."/>
            <person name="Krizsan K."/>
            <person name="Balint B."/>
            <person name="Kovacs G.M."/>
            <person name="Kiss B."/>
            <person name="Cseklye J."/>
            <person name="Drula E."/>
            <person name="Henrissat B."/>
            <person name="Nagy I."/>
            <person name="Chovatia M."/>
            <person name="Adam C."/>
            <person name="LaButti K."/>
            <person name="Lipzen A."/>
            <person name="Riley R."/>
            <person name="Grigoriev I.V."/>
            <person name="Nagy L.G."/>
        </authorList>
    </citation>
    <scope>NUCLEOTIDE SEQUENCE [LARGE SCALE GENOMIC DNA]</scope>
    <source>
        <strain evidence="1 2">NL-1724</strain>
    </source>
</reference>
<sequence length="358" mass="40683">MQSARGLPENFHKSRPYRDALRALSGSLVPAGRPYSEADLFNIVNALESLYALSFVLTEMHNQPEDVRHTISTDIIPALWDWMLFFHPDADKLDESLLKGALWRYSQQRNPGVASMEYVHKVLASLFYTIPTSRKRRLQLTEYPISHPISTIYGGIGHYARFVRRLRCIIRMSKPDLEELAYQVELIRNMAITDTARPLLRGAFSLMGPAMRMYDLAATDTYHNIGDGQLHNEPTSAAHYLKSCCEIIYFLRDEIRSSQDVVRLVKGGIMRELYNYMRRLPDVLFNEPRVHPALLILSTVISPAAILPSVSNAISASLERDDLRSRLPTLASVSNCSLEWNNLLDPLKFTQSWTTNGG</sequence>
<keyword evidence="2" id="KW-1185">Reference proteome</keyword>
<organism evidence="1 2">
    <name type="scientific">Schizophyllum amplum</name>
    <dbReference type="NCBI Taxonomy" id="97359"/>
    <lineage>
        <taxon>Eukaryota</taxon>
        <taxon>Fungi</taxon>
        <taxon>Dikarya</taxon>
        <taxon>Basidiomycota</taxon>
        <taxon>Agaricomycotina</taxon>
        <taxon>Agaricomycetes</taxon>
        <taxon>Agaricomycetidae</taxon>
        <taxon>Agaricales</taxon>
        <taxon>Schizophyllaceae</taxon>
        <taxon>Schizophyllum</taxon>
    </lineage>
</organism>
<dbReference type="EMBL" id="VDMD01000034">
    <property type="protein sequence ID" value="TRM58683.1"/>
    <property type="molecule type" value="Genomic_DNA"/>
</dbReference>
<dbReference type="Proteomes" id="UP000320762">
    <property type="component" value="Unassembled WGS sequence"/>
</dbReference>
<proteinExistence type="predicted"/>
<name>A0A550C1L1_9AGAR</name>
<gene>
    <name evidence="1" type="ORF">BD626DRAFT_573443</name>
</gene>